<keyword evidence="4 8" id="KW-0812">Transmembrane</keyword>
<keyword evidence="3 8" id="KW-1134">Transmembrane beta strand</keyword>
<proteinExistence type="inferred from homology"/>
<evidence type="ECO:0000256" key="4">
    <source>
        <dbReference type="ARBA" id="ARBA00022692"/>
    </source>
</evidence>
<evidence type="ECO:0000256" key="8">
    <source>
        <dbReference type="PROSITE-ProRule" id="PRU01360"/>
    </source>
</evidence>
<keyword evidence="2 8" id="KW-0813">Transport</keyword>
<evidence type="ECO:0000256" key="10">
    <source>
        <dbReference type="SAM" id="MobiDB-lite"/>
    </source>
</evidence>
<accession>A0A7X5V331</accession>
<feature type="signal peptide" evidence="11">
    <location>
        <begin position="1"/>
        <end position="22"/>
    </location>
</feature>
<dbReference type="InterPro" id="IPR000531">
    <property type="entry name" value="Beta-barrel_TonB"/>
</dbReference>
<reference evidence="14 15" key="1">
    <citation type="submission" date="2020-03" db="EMBL/GenBank/DDBJ databases">
        <title>Genomic Encyclopedia of Type Strains, Phase IV (KMG-IV): sequencing the most valuable type-strain genomes for metagenomic binning, comparative biology and taxonomic classification.</title>
        <authorList>
            <person name="Goeker M."/>
        </authorList>
    </citation>
    <scope>NUCLEOTIDE SEQUENCE [LARGE SCALE GENOMIC DNA]</scope>
    <source>
        <strain evidence="14 15">DSM 4733</strain>
    </source>
</reference>
<dbReference type="Gene3D" id="2.40.170.20">
    <property type="entry name" value="TonB-dependent receptor, beta-barrel domain"/>
    <property type="match status" value="1"/>
</dbReference>
<dbReference type="Proteomes" id="UP000564677">
    <property type="component" value="Unassembled WGS sequence"/>
</dbReference>
<name>A0A7X5V331_9SPHN</name>
<dbReference type="PROSITE" id="PS52016">
    <property type="entry name" value="TONB_DEPENDENT_REC_3"/>
    <property type="match status" value="1"/>
</dbReference>
<dbReference type="InterPro" id="IPR012910">
    <property type="entry name" value="Plug_dom"/>
</dbReference>
<feature type="compositionally biased region" description="Pro residues" evidence="10">
    <location>
        <begin position="28"/>
        <end position="37"/>
    </location>
</feature>
<dbReference type="InterPro" id="IPR039426">
    <property type="entry name" value="TonB-dep_rcpt-like"/>
</dbReference>
<evidence type="ECO:0000313" key="14">
    <source>
        <dbReference type="EMBL" id="NIJ66655.1"/>
    </source>
</evidence>
<dbReference type="GO" id="GO:0044718">
    <property type="term" value="P:siderophore transmembrane transport"/>
    <property type="evidence" value="ECO:0007669"/>
    <property type="project" value="TreeGrafter"/>
</dbReference>
<dbReference type="AlphaFoldDB" id="A0A7X5V331"/>
<keyword evidence="6 8" id="KW-0472">Membrane</keyword>
<dbReference type="PANTHER" id="PTHR30069:SF40">
    <property type="entry name" value="TONB-DEPENDENT RECEPTOR NMB0964-RELATED"/>
    <property type="match status" value="1"/>
</dbReference>
<dbReference type="Pfam" id="PF00593">
    <property type="entry name" value="TonB_dep_Rec_b-barrel"/>
    <property type="match status" value="1"/>
</dbReference>
<dbReference type="Gene3D" id="2.170.130.10">
    <property type="entry name" value="TonB-dependent receptor, plug domain"/>
    <property type="match status" value="1"/>
</dbReference>
<dbReference type="InterPro" id="IPR036942">
    <property type="entry name" value="Beta-barrel_TonB_sf"/>
</dbReference>
<evidence type="ECO:0000256" key="1">
    <source>
        <dbReference type="ARBA" id="ARBA00004571"/>
    </source>
</evidence>
<keyword evidence="7 8" id="KW-0998">Cell outer membrane</keyword>
<evidence type="ECO:0000256" key="2">
    <source>
        <dbReference type="ARBA" id="ARBA00022448"/>
    </source>
</evidence>
<evidence type="ECO:0000256" key="6">
    <source>
        <dbReference type="ARBA" id="ARBA00023136"/>
    </source>
</evidence>
<sequence>MRHLFLLRAATLALAIPAAAHAAGPDSNNPPAPPAKPAPADDSGPDGQSTTGNKGNEIVVTGILPTSERDVLAGTSVVSGEVLTRDLRPSIGETLSKQPGVSATSFGPSASRPILRGFQGERVRVLTDGIGSIDVSNTSADHAVIIDPLLAERIEVLRGPSVLLYGSSAIGGVVNVIDKRIPRTLPENGYDVDAIATYGSAAKERSIAGSGDVALGGHFVFHADGSYSKSDDLKIGGYVLSPSARAQALAAAAGPTTPDDPDFAETAALRGKLPNTQAETWTAGAGLAYVSDTANIGVSYSHYDSLYGVPIRYALASGEEQEAPRLSVLQNRFDFRADVDTGGGFIDKVRARAGYANYRHFELEEDGSIGTAFYNKGFEGRLELVQANRGGWQGASGVQYYHRNFNVVGDEAFLPQNNTSQVGLFTLQQFDFGKLRAEGGIRYEHSSLQSNPAAGDLRFPNTKRNFDALSGSAGLSYALSDDVRIGINASRTERAPSGEELFANGGHAGTQAWELGNPNFGLEKSWGLETTLHVHKDGFSFDASAYYDWFDGYISENQVAQSVCEAAAAPSGRTVDLPCFQFQQVKARYYGLEGDLSARLARIGDYAINFDLLGDYVHASQGNNGDPVPRIPPLRVLGGLEAQSSLLTARVEVEHVWAQDRIAAFETPTDGYTLTNASLSFRPFAQNRKISLTLSANNIFDVDARRHSSFLKDFAPLAGRDLRATLRLGF</sequence>
<evidence type="ECO:0000256" key="5">
    <source>
        <dbReference type="ARBA" id="ARBA00023077"/>
    </source>
</evidence>
<dbReference type="EMBL" id="JAASQV010000004">
    <property type="protein sequence ID" value="NIJ66655.1"/>
    <property type="molecule type" value="Genomic_DNA"/>
</dbReference>
<evidence type="ECO:0000259" key="12">
    <source>
        <dbReference type="Pfam" id="PF00593"/>
    </source>
</evidence>
<evidence type="ECO:0000256" key="7">
    <source>
        <dbReference type="ARBA" id="ARBA00023237"/>
    </source>
</evidence>
<feature type="domain" description="TonB-dependent receptor plug" evidence="13">
    <location>
        <begin position="68"/>
        <end position="173"/>
    </location>
</feature>
<comment type="caution">
    <text evidence="14">The sequence shown here is derived from an EMBL/GenBank/DDBJ whole genome shotgun (WGS) entry which is preliminary data.</text>
</comment>
<evidence type="ECO:0000313" key="15">
    <source>
        <dbReference type="Proteomes" id="UP000564677"/>
    </source>
</evidence>
<keyword evidence="11" id="KW-0732">Signal</keyword>
<keyword evidence="14" id="KW-0675">Receptor</keyword>
<evidence type="ECO:0000256" key="3">
    <source>
        <dbReference type="ARBA" id="ARBA00022452"/>
    </source>
</evidence>
<dbReference type="Pfam" id="PF07715">
    <property type="entry name" value="Plug"/>
    <property type="match status" value="1"/>
</dbReference>
<organism evidence="14 15">
    <name type="scientific">Sphingomonas leidyi</name>
    <dbReference type="NCBI Taxonomy" id="68569"/>
    <lineage>
        <taxon>Bacteria</taxon>
        <taxon>Pseudomonadati</taxon>
        <taxon>Pseudomonadota</taxon>
        <taxon>Alphaproteobacteria</taxon>
        <taxon>Sphingomonadales</taxon>
        <taxon>Sphingomonadaceae</taxon>
        <taxon>Sphingomonas</taxon>
    </lineage>
</organism>
<dbReference type="SUPFAM" id="SSF56935">
    <property type="entry name" value="Porins"/>
    <property type="match status" value="1"/>
</dbReference>
<dbReference type="GO" id="GO:0015344">
    <property type="term" value="F:siderophore uptake transmembrane transporter activity"/>
    <property type="evidence" value="ECO:0007669"/>
    <property type="project" value="TreeGrafter"/>
</dbReference>
<feature type="chain" id="PRO_5030546908" evidence="11">
    <location>
        <begin position="23"/>
        <end position="730"/>
    </location>
</feature>
<keyword evidence="5 9" id="KW-0798">TonB box</keyword>
<dbReference type="PANTHER" id="PTHR30069">
    <property type="entry name" value="TONB-DEPENDENT OUTER MEMBRANE RECEPTOR"/>
    <property type="match status" value="1"/>
</dbReference>
<evidence type="ECO:0000256" key="11">
    <source>
        <dbReference type="SAM" id="SignalP"/>
    </source>
</evidence>
<comment type="similarity">
    <text evidence="8 9">Belongs to the TonB-dependent receptor family.</text>
</comment>
<protein>
    <submittedName>
        <fullName evidence="14">Iron complex outermembrane receptor protein</fullName>
    </submittedName>
</protein>
<evidence type="ECO:0000259" key="13">
    <source>
        <dbReference type="Pfam" id="PF07715"/>
    </source>
</evidence>
<dbReference type="RefSeq" id="WP_167300986.1">
    <property type="nucleotide sequence ID" value="NZ_JAASQV010000004.1"/>
</dbReference>
<evidence type="ECO:0000256" key="9">
    <source>
        <dbReference type="RuleBase" id="RU003357"/>
    </source>
</evidence>
<comment type="subcellular location">
    <subcellularLocation>
        <location evidence="1 8">Cell outer membrane</location>
        <topology evidence="1 8">Multi-pass membrane protein</topology>
    </subcellularLocation>
</comment>
<dbReference type="GO" id="GO:0009279">
    <property type="term" value="C:cell outer membrane"/>
    <property type="evidence" value="ECO:0007669"/>
    <property type="project" value="UniProtKB-SubCell"/>
</dbReference>
<feature type="region of interest" description="Disordered" evidence="10">
    <location>
        <begin position="21"/>
        <end position="56"/>
    </location>
</feature>
<dbReference type="InterPro" id="IPR037066">
    <property type="entry name" value="Plug_dom_sf"/>
</dbReference>
<keyword evidence="15" id="KW-1185">Reference proteome</keyword>
<feature type="domain" description="TonB-dependent receptor-like beta-barrel" evidence="12">
    <location>
        <begin position="281"/>
        <end position="699"/>
    </location>
</feature>
<gene>
    <name evidence="14" type="ORF">FHR20_003631</name>
</gene>